<evidence type="ECO:0000256" key="1">
    <source>
        <dbReference type="SAM" id="MobiDB-lite"/>
    </source>
</evidence>
<keyword evidence="3" id="KW-1185">Reference proteome</keyword>
<feature type="compositionally biased region" description="Low complexity" evidence="1">
    <location>
        <begin position="348"/>
        <end position="367"/>
    </location>
</feature>
<feature type="compositionally biased region" description="Polar residues" evidence="1">
    <location>
        <begin position="19"/>
        <end position="31"/>
    </location>
</feature>
<feature type="compositionally biased region" description="Polar residues" evidence="1">
    <location>
        <begin position="488"/>
        <end position="499"/>
    </location>
</feature>
<organism evidence="2 3">
    <name type="scientific">Trametes coccinea (strain BRFM310)</name>
    <name type="common">Pycnoporus coccineus</name>
    <dbReference type="NCBI Taxonomy" id="1353009"/>
    <lineage>
        <taxon>Eukaryota</taxon>
        <taxon>Fungi</taxon>
        <taxon>Dikarya</taxon>
        <taxon>Basidiomycota</taxon>
        <taxon>Agaricomycotina</taxon>
        <taxon>Agaricomycetes</taxon>
        <taxon>Polyporales</taxon>
        <taxon>Polyporaceae</taxon>
        <taxon>Trametes</taxon>
    </lineage>
</organism>
<dbReference type="STRING" id="1353009.A0A1Y2IWE7"/>
<dbReference type="OrthoDB" id="3254377at2759"/>
<feature type="compositionally biased region" description="Basic and acidic residues" evidence="1">
    <location>
        <begin position="438"/>
        <end position="457"/>
    </location>
</feature>
<evidence type="ECO:0000313" key="2">
    <source>
        <dbReference type="EMBL" id="OSD04541.1"/>
    </source>
</evidence>
<proteinExistence type="predicted"/>
<dbReference type="AlphaFoldDB" id="A0A1Y2IWE7"/>
<feature type="compositionally biased region" description="Low complexity" evidence="1">
    <location>
        <begin position="83"/>
        <end position="95"/>
    </location>
</feature>
<sequence length="719" mass="76166">MYTSPPRRGLHRKRLSALRLSSDSTVTTLPVYTSPPRTRHPDLPEIPSEQPPAYSDSAEEADEDTDPSDADVFIPSPPPSLPVSPRASSSSRNSRTGYRRHRRQQSIAAASDPYLDSLLERSVHALEMSNALLQSSMSTQTSLSAVLADDAVADRSLEQRAQMLTSRIHSNRDLHDSWMDDLDKISRGVEGLVRGSDAEDSDGDEAKARPIARARRLEEPISQSLPTGGLSERIQRRQVRRASQDFRQGASGSGSGSGANLQLSTHDRRAFVAPAPRAITMYIDSSEAADAIALPSTLGVRPTSRPPPTPLPSQTSFSSTVTEEPEPPPAPEEERKRVVDMLASFVMPRSTTTNPPSTSSSPSSSSILRRRDSSSSSRTVKKGRPSKSPPPSLQVDTPSTLRSRSLTPSRGSPVVRQPRPLTPPIEELSTSSTSSDSHTLHVDRTVESLRQILEKQRTASHSSGTKATVPSPLPRPSLLSPPTVAPVSGTSNATASVSRLFTKARHTTSTRPPSPPKQSSMKGRSRPSTPLSPFAPSLAESARTQTPTPSPSLLSVPDVFGGALLSGRSRSGPPSPSGASTPKRISFAEPLEPPYSSSKGEGGSSGFASRFRSKSKSGDDKARGRSTTSKGKGKGKGRAKSAGPGESDGDDEEEKGLGWWTGWLLGAAGTTGGSGLSVGVGRARSEERYVSASRGLGVGGGTWAIRPGFGGGSLEEWGA</sequence>
<feature type="region of interest" description="Disordered" evidence="1">
    <location>
        <begin position="1"/>
        <end position="109"/>
    </location>
</feature>
<feature type="compositionally biased region" description="Low complexity" evidence="1">
    <location>
        <begin position="397"/>
        <end position="413"/>
    </location>
</feature>
<feature type="region of interest" description="Disordered" evidence="1">
    <location>
        <begin position="193"/>
        <end position="261"/>
    </location>
</feature>
<accession>A0A1Y2IWE7</accession>
<feature type="compositionally biased region" description="Acidic residues" evidence="1">
    <location>
        <begin position="57"/>
        <end position="69"/>
    </location>
</feature>
<feature type="compositionally biased region" description="Polar residues" evidence="1">
    <location>
        <begin position="459"/>
        <end position="468"/>
    </location>
</feature>
<feature type="compositionally biased region" description="Low complexity" evidence="1">
    <location>
        <begin position="551"/>
        <end position="572"/>
    </location>
</feature>
<dbReference type="Proteomes" id="UP000193067">
    <property type="component" value="Unassembled WGS sequence"/>
</dbReference>
<feature type="region of interest" description="Disordered" evidence="1">
    <location>
        <begin position="298"/>
        <end position="657"/>
    </location>
</feature>
<protein>
    <submittedName>
        <fullName evidence="2">Uncharacterized protein</fullName>
    </submittedName>
</protein>
<dbReference type="EMBL" id="KZ084096">
    <property type="protein sequence ID" value="OSD04541.1"/>
    <property type="molecule type" value="Genomic_DNA"/>
</dbReference>
<reference evidence="2 3" key="1">
    <citation type="journal article" date="2015" name="Biotechnol. Biofuels">
        <title>Enhanced degradation of softwood versus hardwood by the white-rot fungus Pycnoporus coccineus.</title>
        <authorList>
            <person name="Couturier M."/>
            <person name="Navarro D."/>
            <person name="Chevret D."/>
            <person name="Henrissat B."/>
            <person name="Piumi F."/>
            <person name="Ruiz-Duenas F.J."/>
            <person name="Martinez A.T."/>
            <person name="Grigoriev I.V."/>
            <person name="Riley R."/>
            <person name="Lipzen A."/>
            <person name="Berrin J.G."/>
            <person name="Master E.R."/>
            <person name="Rosso M.N."/>
        </authorList>
    </citation>
    <scope>NUCLEOTIDE SEQUENCE [LARGE SCALE GENOMIC DNA]</scope>
    <source>
        <strain evidence="2 3">BRFM310</strain>
    </source>
</reference>
<evidence type="ECO:0000313" key="3">
    <source>
        <dbReference type="Proteomes" id="UP000193067"/>
    </source>
</evidence>
<gene>
    <name evidence="2" type="ORF">PYCCODRAFT_1466010</name>
</gene>
<name>A0A1Y2IWE7_TRAC3</name>